<keyword evidence="2" id="KW-0520">NAD</keyword>
<evidence type="ECO:0000313" key="4">
    <source>
        <dbReference type="EMBL" id="KAF3321500.1"/>
    </source>
</evidence>
<proteinExistence type="predicted"/>
<dbReference type="Proteomes" id="UP000623129">
    <property type="component" value="Unassembled WGS sequence"/>
</dbReference>
<dbReference type="SUPFAM" id="SSF56327">
    <property type="entry name" value="LDH C-terminal domain-like"/>
    <property type="match status" value="1"/>
</dbReference>
<sequence>MTNVDELEELRFIRDLHHRTIEELGLDKAIISGLLDELAQLLKGVAMMKELTPRATDFLAKAGIGSATLSMAYAAAQFADACLRGLRGDAGIVECSYVASQVTELPFFASKVRLSRGGVEEIMPPGSIK</sequence>
<reference evidence="4" key="1">
    <citation type="submission" date="2020-01" db="EMBL/GenBank/DDBJ databases">
        <title>Genome sequence of Kobresia littledalei, the first chromosome-level genome in the family Cyperaceae.</title>
        <authorList>
            <person name="Qu G."/>
        </authorList>
    </citation>
    <scope>NUCLEOTIDE SEQUENCE</scope>
    <source>
        <strain evidence="4">C.B.Clarke</strain>
        <tissue evidence="4">Leaf</tissue>
    </source>
</reference>
<feature type="domain" description="Lactate/malate dehydrogenase C-terminal" evidence="3">
    <location>
        <begin position="52"/>
        <end position="124"/>
    </location>
</feature>
<dbReference type="PANTHER" id="PTHR11540:SF71">
    <property type="entry name" value="MALATE DEHYDROGENASE 1, PEROXISOMAL"/>
    <property type="match status" value="1"/>
</dbReference>
<gene>
    <name evidence="4" type="ORF">FCM35_KLT13716</name>
</gene>
<evidence type="ECO:0000256" key="1">
    <source>
        <dbReference type="ARBA" id="ARBA00023002"/>
    </source>
</evidence>
<keyword evidence="1" id="KW-0560">Oxidoreductase</keyword>
<name>A0A833QC36_9POAL</name>
<dbReference type="InterPro" id="IPR015955">
    <property type="entry name" value="Lactate_DH/Glyco_Ohase_4_C"/>
</dbReference>
<dbReference type="GO" id="GO:0030060">
    <property type="term" value="F:L-malate dehydrogenase (NAD+) activity"/>
    <property type="evidence" value="ECO:0007669"/>
    <property type="project" value="TreeGrafter"/>
</dbReference>
<comment type="caution">
    <text evidence="4">The sequence shown here is derived from an EMBL/GenBank/DDBJ whole genome shotgun (WGS) entry which is preliminary data.</text>
</comment>
<evidence type="ECO:0000313" key="5">
    <source>
        <dbReference type="Proteomes" id="UP000623129"/>
    </source>
</evidence>
<dbReference type="GO" id="GO:0009507">
    <property type="term" value="C:chloroplast"/>
    <property type="evidence" value="ECO:0007669"/>
    <property type="project" value="TreeGrafter"/>
</dbReference>
<organism evidence="4 5">
    <name type="scientific">Carex littledalei</name>
    <dbReference type="NCBI Taxonomy" id="544730"/>
    <lineage>
        <taxon>Eukaryota</taxon>
        <taxon>Viridiplantae</taxon>
        <taxon>Streptophyta</taxon>
        <taxon>Embryophyta</taxon>
        <taxon>Tracheophyta</taxon>
        <taxon>Spermatophyta</taxon>
        <taxon>Magnoliopsida</taxon>
        <taxon>Liliopsida</taxon>
        <taxon>Poales</taxon>
        <taxon>Cyperaceae</taxon>
        <taxon>Cyperoideae</taxon>
        <taxon>Cariceae</taxon>
        <taxon>Carex</taxon>
        <taxon>Carex subgen. Euthyceras</taxon>
    </lineage>
</organism>
<dbReference type="Pfam" id="PF02866">
    <property type="entry name" value="Ldh_1_C"/>
    <property type="match status" value="1"/>
</dbReference>
<dbReference type="Gene3D" id="3.90.110.10">
    <property type="entry name" value="Lactate dehydrogenase/glycoside hydrolase, family 4, C-terminal"/>
    <property type="match status" value="1"/>
</dbReference>
<dbReference type="PANTHER" id="PTHR11540">
    <property type="entry name" value="MALATE AND LACTATE DEHYDROGENASE"/>
    <property type="match status" value="1"/>
</dbReference>
<dbReference type="InterPro" id="IPR022383">
    <property type="entry name" value="Lactate/malate_DH_C"/>
</dbReference>
<accession>A0A833QC36</accession>
<dbReference type="OrthoDB" id="1685274at2759"/>
<dbReference type="EMBL" id="SWLB01000026">
    <property type="protein sequence ID" value="KAF3321500.1"/>
    <property type="molecule type" value="Genomic_DNA"/>
</dbReference>
<evidence type="ECO:0000256" key="2">
    <source>
        <dbReference type="ARBA" id="ARBA00023027"/>
    </source>
</evidence>
<dbReference type="AlphaFoldDB" id="A0A833QC36"/>
<keyword evidence="5" id="KW-1185">Reference proteome</keyword>
<evidence type="ECO:0000259" key="3">
    <source>
        <dbReference type="Pfam" id="PF02866"/>
    </source>
</evidence>
<protein>
    <submittedName>
        <fullName evidence="4">Malate dehydrogenase</fullName>
    </submittedName>
</protein>